<sequence>MNKRREVANELVELMDKVSDEQIEKFEKALEGANRIFTSGMGRSGFMMRGFAMRLMHMGYKTYVVGETTTPAILEGDLLVLGSGSGKTSGLVAMAKKAKEMGAKIALISSNDKDGIAELADVVVTVGAQTKDKSDSGSSIQPMGTLFEQGLLLVCDSVILDIMEDLDTDGAEMYKNHANLE</sequence>
<dbReference type="InterPro" id="IPR001347">
    <property type="entry name" value="SIS_dom"/>
</dbReference>
<dbReference type="Proteomes" id="UP000261212">
    <property type="component" value="Unassembled WGS sequence"/>
</dbReference>
<accession>A0A3E3DZJ8</accession>
<evidence type="ECO:0000256" key="1">
    <source>
        <dbReference type="ARBA" id="ARBA00009235"/>
    </source>
</evidence>
<dbReference type="NCBIfam" id="TIGR03127">
    <property type="entry name" value="RuMP_HxlB"/>
    <property type="match status" value="1"/>
</dbReference>
<dbReference type="SUPFAM" id="SSF53697">
    <property type="entry name" value="SIS domain"/>
    <property type="match status" value="1"/>
</dbReference>
<evidence type="ECO:0000313" key="3">
    <source>
        <dbReference type="EMBL" id="RGD74505.1"/>
    </source>
</evidence>
<reference evidence="3 4" key="1">
    <citation type="submission" date="2018-08" db="EMBL/GenBank/DDBJ databases">
        <title>A genome reference for cultivated species of the human gut microbiota.</title>
        <authorList>
            <person name="Zou Y."/>
            <person name="Xue W."/>
            <person name="Luo G."/>
        </authorList>
    </citation>
    <scope>NUCLEOTIDE SEQUENCE [LARGE SCALE GENOMIC DNA]</scope>
    <source>
        <strain evidence="3 4">AM25-6</strain>
    </source>
</reference>
<dbReference type="RefSeq" id="WP_117532211.1">
    <property type="nucleotide sequence ID" value="NZ_QUSM01000003.1"/>
</dbReference>
<evidence type="ECO:0000313" key="4">
    <source>
        <dbReference type="Proteomes" id="UP000261212"/>
    </source>
</evidence>
<dbReference type="PROSITE" id="PS51464">
    <property type="entry name" value="SIS"/>
    <property type="match status" value="1"/>
</dbReference>
<name>A0A3E3DZJ8_9FIRM</name>
<feature type="domain" description="SIS" evidence="2">
    <location>
        <begin position="26"/>
        <end position="168"/>
    </location>
</feature>
<dbReference type="Pfam" id="PF01380">
    <property type="entry name" value="SIS"/>
    <property type="match status" value="1"/>
</dbReference>
<evidence type="ECO:0000259" key="2">
    <source>
        <dbReference type="PROSITE" id="PS51464"/>
    </source>
</evidence>
<dbReference type="PANTHER" id="PTHR43443">
    <property type="entry name" value="3-HEXULOSE-6-PHOSPHATE ISOMERASE"/>
    <property type="match status" value="1"/>
</dbReference>
<keyword evidence="3" id="KW-0413">Isomerase</keyword>
<proteinExistence type="inferred from homology"/>
<dbReference type="CDD" id="cd05005">
    <property type="entry name" value="SIS_PHI"/>
    <property type="match status" value="1"/>
</dbReference>
<comment type="caution">
    <text evidence="3">The sequence shown here is derived from an EMBL/GenBank/DDBJ whole genome shotgun (WGS) entry which is preliminary data.</text>
</comment>
<dbReference type="GO" id="GO:1901135">
    <property type="term" value="P:carbohydrate derivative metabolic process"/>
    <property type="evidence" value="ECO:0007669"/>
    <property type="project" value="InterPro"/>
</dbReference>
<dbReference type="GO" id="GO:0097367">
    <property type="term" value="F:carbohydrate derivative binding"/>
    <property type="evidence" value="ECO:0007669"/>
    <property type="project" value="InterPro"/>
</dbReference>
<dbReference type="AlphaFoldDB" id="A0A3E3DZJ8"/>
<dbReference type="InterPro" id="IPR017552">
    <property type="entry name" value="PHI/rmpB"/>
</dbReference>
<protein>
    <submittedName>
        <fullName evidence="3">6-phospho-3-hexuloisomerase</fullName>
    </submittedName>
</protein>
<comment type="similarity">
    <text evidence="1">Belongs to the SIS family. PHI subfamily.</text>
</comment>
<organism evidence="3 4">
    <name type="scientific">Anaerofustis stercorihominis</name>
    <dbReference type="NCBI Taxonomy" id="214853"/>
    <lineage>
        <taxon>Bacteria</taxon>
        <taxon>Bacillati</taxon>
        <taxon>Bacillota</taxon>
        <taxon>Clostridia</taxon>
        <taxon>Eubacteriales</taxon>
        <taxon>Eubacteriaceae</taxon>
        <taxon>Anaerofustis</taxon>
    </lineage>
</organism>
<dbReference type="PANTHER" id="PTHR43443:SF1">
    <property type="entry name" value="3-HEXULOSE-6-PHOSPHATE ISOMERASE"/>
    <property type="match status" value="1"/>
</dbReference>
<gene>
    <name evidence="3" type="primary">hxlB</name>
    <name evidence="3" type="ORF">DW687_07040</name>
</gene>
<dbReference type="InterPro" id="IPR046348">
    <property type="entry name" value="SIS_dom_sf"/>
</dbReference>
<dbReference type="GO" id="GO:0016853">
    <property type="term" value="F:isomerase activity"/>
    <property type="evidence" value="ECO:0007669"/>
    <property type="project" value="UniProtKB-KW"/>
</dbReference>
<dbReference type="Gene3D" id="3.40.50.10490">
    <property type="entry name" value="Glucose-6-phosphate isomerase like protein, domain 1"/>
    <property type="match status" value="1"/>
</dbReference>
<dbReference type="EMBL" id="QUSM01000003">
    <property type="protein sequence ID" value="RGD74505.1"/>
    <property type="molecule type" value="Genomic_DNA"/>
</dbReference>